<evidence type="ECO:0000256" key="2">
    <source>
        <dbReference type="ARBA" id="ARBA00008495"/>
    </source>
</evidence>
<dbReference type="SUPFAM" id="SSF50978">
    <property type="entry name" value="WD40 repeat-like"/>
    <property type="match status" value="1"/>
</dbReference>
<accession>A0A0N5DAY4</accession>
<keyword evidence="5" id="KW-0677">Repeat</keyword>
<reference evidence="11" key="1">
    <citation type="submission" date="2017-02" db="UniProtKB">
        <authorList>
            <consortium name="WormBaseParasite"/>
        </authorList>
    </citation>
    <scope>IDENTIFICATION</scope>
</reference>
<dbReference type="PANTHER" id="PTHR19849:SF0">
    <property type="entry name" value="PHOSPHOLIPASE A-2-ACTIVATING PROTEIN"/>
    <property type="match status" value="1"/>
</dbReference>
<protein>
    <submittedName>
        <fullName evidence="11">WD_REPEATS_REGION domain-containing protein</fullName>
    </submittedName>
</protein>
<evidence type="ECO:0000313" key="11">
    <source>
        <dbReference type="WBParaSite" id="TCLT_0001034601-mRNA-1"/>
    </source>
</evidence>
<feature type="repeat" description="WD" evidence="6">
    <location>
        <begin position="63"/>
        <end position="97"/>
    </location>
</feature>
<evidence type="ECO:0000256" key="1">
    <source>
        <dbReference type="ARBA" id="ARBA00004496"/>
    </source>
</evidence>
<keyword evidence="4 6" id="KW-0853">WD repeat</keyword>
<feature type="repeat" description="WD" evidence="6">
    <location>
        <begin position="151"/>
        <end position="191"/>
    </location>
</feature>
<evidence type="ECO:0000313" key="9">
    <source>
        <dbReference type="EMBL" id="VDN08021.1"/>
    </source>
</evidence>
<keyword evidence="10" id="KW-1185">Reference proteome</keyword>
<dbReference type="PROSITE" id="PS50294">
    <property type="entry name" value="WD_REPEATS_REGION"/>
    <property type="match status" value="1"/>
</dbReference>
<dbReference type="Gene3D" id="3.10.20.870">
    <property type="entry name" value="PFU (PLAA family ubiquitin binding), C-terminal domain"/>
    <property type="match status" value="1"/>
</dbReference>
<dbReference type="WBParaSite" id="TCLT_0001034601-mRNA-1">
    <property type="protein sequence ID" value="TCLT_0001034601-mRNA-1"/>
    <property type="gene ID" value="TCLT_0001034601"/>
</dbReference>
<reference evidence="9 10" key="2">
    <citation type="submission" date="2018-11" db="EMBL/GenBank/DDBJ databases">
        <authorList>
            <consortium name="Pathogen Informatics"/>
        </authorList>
    </citation>
    <scope>NUCLEOTIDE SEQUENCE [LARGE SCALE GENOMIC DNA]</scope>
</reference>
<proteinExistence type="inferred from homology"/>
<dbReference type="Gene3D" id="2.130.10.10">
    <property type="entry name" value="YVTN repeat-like/Quinoprotein amine dehydrogenase"/>
    <property type="match status" value="1"/>
</dbReference>
<dbReference type="Pfam" id="PF00400">
    <property type="entry name" value="WD40"/>
    <property type="match status" value="3"/>
</dbReference>
<dbReference type="GO" id="GO:0010992">
    <property type="term" value="P:ubiquitin recycling"/>
    <property type="evidence" value="ECO:0007669"/>
    <property type="project" value="TreeGrafter"/>
</dbReference>
<dbReference type="PROSITE" id="PS50082">
    <property type="entry name" value="WD_REPEATS_2"/>
    <property type="match status" value="3"/>
</dbReference>
<feature type="domain" description="PFU" evidence="7">
    <location>
        <begin position="275"/>
        <end position="371"/>
    </location>
</feature>
<name>A0A0N5DAY4_THECL</name>
<evidence type="ECO:0000256" key="3">
    <source>
        <dbReference type="ARBA" id="ARBA00022490"/>
    </source>
</evidence>
<dbReference type="PROSITE" id="PS51394">
    <property type="entry name" value="PFU"/>
    <property type="match status" value="1"/>
</dbReference>
<dbReference type="InterPro" id="IPR011989">
    <property type="entry name" value="ARM-like"/>
</dbReference>
<dbReference type="AlphaFoldDB" id="A0A0N5DAY4"/>
<dbReference type="PROSITE" id="PS51396">
    <property type="entry name" value="PUL"/>
    <property type="match status" value="1"/>
</dbReference>
<dbReference type="InterPro" id="IPR013535">
    <property type="entry name" value="PUL_dom"/>
</dbReference>
<sequence length="695" mass="77094">MILLIANNGEYVEDISLPSVEKLVINSVTTYSCPKNGLVIFAGRKDGSIATYTTGEIKPLRVLHEHRMNVCTLSTDPEVGKLLSGSWDNTAIVWPIKEIINDLSFEALCLEGHKLSVWAVVSIPGRPGFYLTGSADRTIKYWEGDIVINSFSGHEDVVRSLVVLSKHLFLSAANDSTIRVWDINAGVCLQKYFSTANEYIYSLTSANMSGRNLVANVGESGFLEIWDVSENGSLHHKQLIKTPAQSLWSVAFLKNSDIAVGASDGNIYIFTTVLERRANARAMQLFQNVVSREVAKSEAVMAAQQNETVKIRVAVGNGEPNIELRYNKGSDPYDAARIFLMENNLPLSYMDEVVQYIIENIVEARQAHSRSMPPQSKPSEKCHLHGKVCAQPRFHVPEKFSGSNKLELDSKRPRSELVPLSSFFQFGIEQTSVKAISKLRELNELQDHHKLNEEQLNALEDILKSSSYELKDIHVFAIDTALEWNIDAIVPVMDVFRLALLNITLNEIYCSLETKNEGMARGLQTLQRLTNFLVSANSDPVRILTCRAIANAALHQWGRTMLIHDMTTVIRCVAVQLISAKHALQLAAASALANWALIFLEETECGKVAELGPREDALQAIIQAIENIASFGDFNQTALIRLLQAIVTLMWGDIAVIQFAKGRNIIGIVNRVKDAVVDESGKSIARDIAQMAYSL</sequence>
<dbReference type="PRINTS" id="PR00320">
    <property type="entry name" value="GPROTEINBRPT"/>
</dbReference>
<dbReference type="GO" id="GO:0005634">
    <property type="term" value="C:nucleus"/>
    <property type="evidence" value="ECO:0007669"/>
    <property type="project" value="TreeGrafter"/>
</dbReference>
<dbReference type="InterPro" id="IPR001680">
    <property type="entry name" value="WD40_rpt"/>
</dbReference>
<evidence type="ECO:0000313" key="10">
    <source>
        <dbReference type="Proteomes" id="UP000276776"/>
    </source>
</evidence>
<dbReference type="GO" id="GO:0043161">
    <property type="term" value="P:proteasome-mediated ubiquitin-dependent protein catabolic process"/>
    <property type="evidence" value="ECO:0007669"/>
    <property type="project" value="TreeGrafter"/>
</dbReference>
<dbReference type="Proteomes" id="UP000276776">
    <property type="component" value="Unassembled WGS sequence"/>
</dbReference>
<evidence type="ECO:0000259" key="8">
    <source>
        <dbReference type="PROSITE" id="PS51396"/>
    </source>
</evidence>
<dbReference type="GO" id="GO:0005737">
    <property type="term" value="C:cytoplasm"/>
    <property type="evidence" value="ECO:0007669"/>
    <property type="project" value="UniProtKB-SubCell"/>
</dbReference>
<dbReference type="GO" id="GO:0043130">
    <property type="term" value="F:ubiquitin binding"/>
    <property type="evidence" value="ECO:0007669"/>
    <property type="project" value="TreeGrafter"/>
</dbReference>
<dbReference type="OrthoDB" id="10265988at2759"/>
<evidence type="ECO:0000259" key="7">
    <source>
        <dbReference type="PROSITE" id="PS51394"/>
    </source>
</evidence>
<keyword evidence="3" id="KW-0963">Cytoplasm</keyword>
<evidence type="ECO:0000256" key="5">
    <source>
        <dbReference type="ARBA" id="ARBA00022737"/>
    </source>
</evidence>
<evidence type="ECO:0000256" key="6">
    <source>
        <dbReference type="PROSITE-ProRule" id="PRU00221"/>
    </source>
</evidence>
<feature type="domain" description="PUL" evidence="8">
    <location>
        <begin position="416"/>
        <end position="691"/>
    </location>
</feature>
<comment type="similarity">
    <text evidence="2">Belongs to the WD repeat PLAP family.</text>
</comment>
<dbReference type="STRING" id="103827.A0A0N5DAY4"/>
<dbReference type="SMART" id="SM00320">
    <property type="entry name" value="WD40"/>
    <property type="match status" value="5"/>
</dbReference>
<dbReference type="InterPro" id="IPR015155">
    <property type="entry name" value="PFU"/>
</dbReference>
<dbReference type="Pfam" id="PF09070">
    <property type="entry name" value="PFU"/>
    <property type="match status" value="1"/>
</dbReference>
<dbReference type="PANTHER" id="PTHR19849">
    <property type="entry name" value="PHOSPHOLIPASE A-2-ACTIVATING PROTEIN"/>
    <property type="match status" value="1"/>
</dbReference>
<dbReference type="InterPro" id="IPR038122">
    <property type="entry name" value="PFU_sf"/>
</dbReference>
<comment type="subcellular location">
    <subcellularLocation>
        <location evidence="1">Cytoplasm</location>
    </subcellularLocation>
</comment>
<evidence type="ECO:0000256" key="4">
    <source>
        <dbReference type="ARBA" id="ARBA00022574"/>
    </source>
</evidence>
<dbReference type="InterPro" id="IPR015943">
    <property type="entry name" value="WD40/YVTN_repeat-like_dom_sf"/>
</dbReference>
<dbReference type="Gene3D" id="1.25.10.10">
    <property type="entry name" value="Leucine-rich Repeat Variant"/>
    <property type="match status" value="1"/>
</dbReference>
<feature type="repeat" description="WD" evidence="6">
    <location>
        <begin position="110"/>
        <end position="143"/>
    </location>
</feature>
<organism evidence="11">
    <name type="scientific">Thelazia callipaeda</name>
    <name type="common">Oriental eyeworm</name>
    <name type="synonym">Parasitic nematode</name>
    <dbReference type="NCBI Taxonomy" id="103827"/>
    <lineage>
        <taxon>Eukaryota</taxon>
        <taxon>Metazoa</taxon>
        <taxon>Ecdysozoa</taxon>
        <taxon>Nematoda</taxon>
        <taxon>Chromadorea</taxon>
        <taxon>Rhabditida</taxon>
        <taxon>Spirurina</taxon>
        <taxon>Spiruromorpha</taxon>
        <taxon>Thelazioidea</taxon>
        <taxon>Thelaziidae</taxon>
        <taxon>Thelazia</taxon>
    </lineage>
</organism>
<dbReference type="Pfam" id="PF08324">
    <property type="entry name" value="PUL"/>
    <property type="match status" value="1"/>
</dbReference>
<gene>
    <name evidence="9" type="ORF">TCLT_LOCUS10335</name>
</gene>
<dbReference type="OMA" id="KELAMNG"/>
<dbReference type="InterPro" id="IPR036322">
    <property type="entry name" value="WD40_repeat_dom_sf"/>
</dbReference>
<dbReference type="InterPro" id="IPR020472">
    <property type="entry name" value="WD40_PAC1"/>
</dbReference>
<dbReference type="EMBL" id="UYYF01005060">
    <property type="protein sequence ID" value="VDN08021.1"/>
    <property type="molecule type" value="Genomic_DNA"/>
</dbReference>